<reference evidence="3 4" key="1">
    <citation type="submission" date="2017-08" db="EMBL/GenBank/DDBJ databases">
        <authorList>
            <person name="Chaillou S."/>
        </authorList>
    </citation>
    <scope>NUCLEOTIDE SEQUENCE [LARGE SCALE GENOMIC DNA]</scope>
    <source>
        <strain evidence="3 4">MFPA15A1205</strain>
    </source>
</reference>
<evidence type="ECO:0000256" key="2">
    <source>
        <dbReference type="SAM" id="Phobius"/>
    </source>
</evidence>
<keyword evidence="2" id="KW-0472">Membrane</keyword>
<sequence>MRTTSRVFNKYHLLVLEKVCNKAKPDSSVGDAMFVTETTYFIDPDLEFSKQPAYCQLPQTVSQTWYYANVTEPRHNETVQTTYDNFGNLLTQVGADGVTETSTWYDKEGEDGCPPDPQGFVRNIKSKTVTPAKSIYGAAPTLKTRYRYGEYQGLAGIETQGLTNIGTWLALTDEILEEVVDGFAPAELRHINYLYNDAPYDSQQHGRLAQTLQTLNGQDDTRTTTTLDYELAFNTRAGMMAVRSTSTTIGYDDIPDEPGAPDKPSTQVRKVITKDLSLLNGSTLSTCEYSHTEIDSEIVYQYDQLGRLTHQTVAPNTPYEAQSTFSYWLTNETGQQARQCTKDVKDVETISWLDGFNRVIKEERQDVDTPGNDPTTFRTTYTAVYNHLGQKTQETTVDWEGSKDVYLTTTYEYDLWGAEYKITGPDGVEQICDINPTQQTVTTWIQSPGKAPKISGKSRSTLNQFDKEDSVEVLDANDTVVSVRQYFYDGLGNCTDRVDEMGETTRLQYDAFSRLHTTTLPNYTEIRRSFAAHSTGDLPVSIDVFDGSISQCIGLQTFDGLNRRTTAKIGPRLQQFFYTGGQSEVSSMRTARNELITYDYKLGLVSTPVASTVGEQQTEKSDFNYDNKSAQLTTSTNAEGQHAFVYNANGQLVAERWTETKTSNQWETLYTHTLKGRPLTRVEPDGLVCTHTYDDKARIQSLTQGQVQATIEYNDLSQVSLITTVNIANQQTLTTELTYDDQGRETIRKMSLGADLPAQTITQTYRIDSKLESRCLQLDDLTELLETFGYDQCGRMKAYTCEGTNLPKDRYGNAIQIQEFLFDALDNITYVYTLFADGSTDDAFSYFAPDDPCRLIKVTHNHPDYAASCEFGYDADGNMENDENGQRLHYDIQSRLVRVDDAEGNCLSRYRYDAHNHLLGVTRANQSETLRFYQDNQLSRTEQGSVSTSYLYLDDQPLGQQQQNDPEQTLLLLSDGKNSVFAESSKNTLRKAIYGAYGDRNIPDDPEDRMQCLLGFNGEVRDEQSGWYLLGRGYRAYNPSLMRFHSPDSLSPFGEGGINPYVYCAGDPINFRDPTGHASRGTNWWGALGAAMSAIGMVLAIASVVAAVPAVLSMASVVTAGLGIVGAAGGAFGIYEGIMATHARRSEDREKHQMYAMIAGVAELAGGGYAIRRALLIRGKRQLAATARGSLSGAASQRSGSITNLASGTNGSGNIVEDGAEAAGSQLSRRNSGSGSRKASDAALKSTDVADKSAQTSPISTRSNQARPPSPTPDYDDAASVSSGGPQTAPKPPSKPIPNVTNTPKALASTRNDFDMGKYVLQELKLHPRVIKARNIGAIDI</sequence>
<feature type="region of interest" description="Disordered" evidence="1">
    <location>
        <begin position="1194"/>
        <end position="1309"/>
    </location>
</feature>
<keyword evidence="2" id="KW-0812">Transmembrane</keyword>
<name>A0AAX2HC40_9PSED</name>
<evidence type="ECO:0000256" key="1">
    <source>
        <dbReference type="SAM" id="MobiDB-lite"/>
    </source>
</evidence>
<dbReference type="NCBIfam" id="TIGR03696">
    <property type="entry name" value="Rhs_assc_core"/>
    <property type="match status" value="1"/>
</dbReference>
<accession>A0AAX2HC40</accession>
<dbReference type="InterPro" id="IPR031325">
    <property type="entry name" value="RHS_repeat"/>
</dbReference>
<dbReference type="InterPro" id="IPR050708">
    <property type="entry name" value="T6SS_VgrG/RHS"/>
</dbReference>
<feature type="transmembrane region" description="Helical" evidence="2">
    <location>
        <begin position="1084"/>
        <end position="1108"/>
    </location>
</feature>
<feature type="transmembrane region" description="Helical" evidence="2">
    <location>
        <begin position="1154"/>
        <end position="1171"/>
    </location>
</feature>
<evidence type="ECO:0000313" key="4">
    <source>
        <dbReference type="Proteomes" id="UP000219564"/>
    </source>
</evidence>
<comment type="caution">
    <text evidence="3">The sequence shown here is derived from an EMBL/GenBank/DDBJ whole genome shotgun (WGS) entry which is preliminary data.</text>
</comment>
<feature type="compositionally biased region" description="Polar residues" evidence="1">
    <location>
        <begin position="1194"/>
        <end position="1213"/>
    </location>
</feature>
<dbReference type="Proteomes" id="UP000219564">
    <property type="component" value="Unassembled WGS sequence"/>
</dbReference>
<gene>
    <name evidence="3" type="ORF">PLUA15_490069</name>
</gene>
<dbReference type="SUPFAM" id="SSF56399">
    <property type="entry name" value="ADP-ribosylation"/>
    <property type="match status" value="1"/>
</dbReference>
<feature type="compositionally biased region" description="Polar residues" evidence="1">
    <location>
        <begin position="1225"/>
        <end position="1237"/>
    </location>
</feature>
<dbReference type="PANTHER" id="PTHR32305:SF15">
    <property type="entry name" value="PROTEIN RHSA-RELATED"/>
    <property type="match status" value="1"/>
</dbReference>
<dbReference type="EMBL" id="OBKZ01000044">
    <property type="protein sequence ID" value="SOB54127.1"/>
    <property type="molecule type" value="Genomic_DNA"/>
</dbReference>
<dbReference type="PANTHER" id="PTHR32305">
    <property type="match status" value="1"/>
</dbReference>
<dbReference type="InterPro" id="IPR006530">
    <property type="entry name" value="YD"/>
</dbReference>
<dbReference type="Gene3D" id="2.180.10.10">
    <property type="entry name" value="RHS repeat-associated core"/>
    <property type="match status" value="1"/>
</dbReference>
<evidence type="ECO:0000313" key="3">
    <source>
        <dbReference type="EMBL" id="SOB54127.1"/>
    </source>
</evidence>
<protein>
    <submittedName>
        <fullName evidence="3">Uncharacterized protein</fullName>
    </submittedName>
</protein>
<dbReference type="InterPro" id="IPR022385">
    <property type="entry name" value="Rhs_assc_core"/>
</dbReference>
<organism evidence="3 4">
    <name type="scientific">Pseudomonas lundensis</name>
    <dbReference type="NCBI Taxonomy" id="86185"/>
    <lineage>
        <taxon>Bacteria</taxon>
        <taxon>Pseudomonadati</taxon>
        <taxon>Pseudomonadota</taxon>
        <taxon>Gammaproteobacteria</taxon>
        <taxon>Pseudomonadales</taxon>
        <taxon>Pseudomonadaceae</taxon>
        <taxon>Pseudomonas</taxon>
    </lineage>
</organism>
<dbReference type="NCBIfam" id="TIGR01643">
    <property type="entry name" value="YD_repeat_2x"/>
    <property type="match status" value="2"/>
</dbReference>
<keyword evidence="2" id="KW-1133">Transmembrane helix</keyword>
<feature type="compositionally biased region" description="Polar residues" evidence="1">
    <location>
        <begin position="1253"/>
        <end position="1267"/>
    </location>
</feature>
<feature type="transmembrane region" description="Helical" evidence="2">
    <location>
        <begin position="1115"/>
        <end position="1134"/>
    </location>
</feature>
<proteinExistence type="predicted"/>
<dbReference type="Pfam" id="PF05593">
    <property type="entry name" value="RHS_repeat"/>
    <property type="match status" value="1"/>
</dbReference>